<name>A0ABD2P5E5_9CUCU</name>
<accession>A0ABD2P5E5</accession>
<gene>
    <name evidence="1" type="ORF">HHI36_000662</name>
</gene>
<evidence type="ECO:0000313" key="2">
    <source>
        <dbReference type="Proteomes" id="UP001516400"/>
    </source>
</evidence>
<proteinExistence type="predicted"/>
<reference evidence="1 2" key="1">
    <citation type="journal article" date="2021" name="BMC Biol.">
        <title>Horizontally acquired antibacterial genes associated with adaptive radiation of ladybird beetles.</title>
        <authorList>
            <person name="Li H.S."/>
            <person name="Tang X.F."/>
            <person name="Huang Y.H."/>
            <person name="Xu Z.Y."/>
            <person name="Chen M.L."/>
            <person name="Du X.Y."/>
            <person name="Qiu B.Y."/>
            <person name="Chen P.T."/>
            <person name="Zhang W."/>
            <person name="Slipinski A."/>
            <person name="Escalona H.E."/>
            <person name="Waterhouse R.M."/>
            <person name="Zwick A."/>
            <person name="Pang H."/>
        </authorList>
    </citation>
    <scope>NUCLEOTIDE SEQUENCE [LARGE SCALE GENOMIC DNA]</scope>
    <source>
        <strain evidence="1">SYSU2018</strain>
    </source>
</reference>
<dbReference type="EMBL" id="JABFTP020000185">
    <property type="protein sequence ID" value="KAL3286150.1"/>
    <property type="molecule type" value="Genomic_DNA"/>
</dbReference>
<dbReference type="Proteomes" id="UP001516400">
    <property type="component" value="Unassembled WGS sequence"/>
</dbReference>
<comment type="caution">
    <text evidence="1">The sequence shown here is derived from an EMBL/GenBank/DDBJ whole genome shotgun (WGS) entry which is preliminary data.</text>
</comment>
<evidence type="ECO:0000313" key="1">
    <source>
        <dbReference type="EMBL" id="KAL3286150.1"/>
    </source>
</evidence>
<protein>
    <submittedName>
        <fullName evidence="1">Uncharacterized protein</fullName>
    </submittedName>
</protein>
<dbReference type="AlphaFoldDB" id="A0ABD2P5E5"/>
<organism evidence="1 2">
    <name type="scientific">Cryptolaemus montrouzieri</name>
    <dbReference type="NCBI Taxonomy" id="559131"/>
    <lineage>
        <taxon>Eukaryota</taxon>
        <taxon>Metazoa</taxon>
        <taxon>Ecdysozoa</taxon>
        <taxon>Arthropoda</taxon>
        <taxon>Hexapoda</taxon>
        <taxon>Insecta</taxon>
        <taxon>Pterygota</taxon>
        <taxon>Neoptera</taxon>
        <taxon>Endopterygota</taxon>
        <taxon>Coleoptera</taxon>
        <taxon>Polyphaga</taxon>
        <taxon>Cucujiformia</taxon>
        <taxon>Coccinelloidea</taxon>
        <taxon>Coccinellidae</taxon>
        <taxon>Scymninae</taxon>
        <taxon>Scymnini</taxon>
        <taxon>Cryptolaemus</taxon>
    </lineage>
</organism>
<sequence>MCEYTPGDRVSLKELRFKKLKLTELIQLSLTRLISFTRSMELVSEIQDIICATRPLGCSGRAARQPSIFIYITIIAAFSCHESWKKGLHVINNSCYLTLILFWRDENT</sequence>
<keyword evidence="2" id="KW-1185">Reference proteome</keyword>